<dbReference type="EC" id="5.6.2.4" evidence="12"/>
<keyword evidence="8" id="KW-0238">DNA-binding</keyword>
<keyword evidence="1" id="KW-0540">Nuclease</keyword>
<dbReference type="SUPFAM" id="SSF52540">
    <property type="entry name" value="P-loop containing nucleoside triphosphate hydrolases"/>
    <property type="match status" value="1"/>
</dbReference>
<protein>
    <recommendedName>
        <fullName evidence="12">DNA 3'-5' helicase</fullName>
        <ecNumber evidence="12">5.6.2.4</ecNumber>
    </recommendedName>
</protein>
<evidence type="ECO:0000256" key="14">
    <source>
        <dbReference type="PROSITE-ProRule" id="PRU00560"/>
    </source>
</evidence>
<dbReference type="Pfam" id="PF00580">
    <property type="entry name" value="UvrD-helicase"/>
    <property type="match status" value="1"/>
</dbReference>
<dbReference type="Gene3D" id="3.90.320.10">
    <property type="match status" value="1"/>
</dbReference>
<evidence type="ECO:0000256" key="5">
    <source>
        <dbReference type="ARBA" id="ARBA00022806"/>
    </source>
</evidence>
<evidence type="ECO:0000256" key="11">
    <source>
        <dbReference type="ARBA" id="ARBA00034617"/>
    </source>
</evidence>
<keyword evidence="2 14" id="KW-0547">Nucleotide-binding</keyword>
<feature type="domain" description="UvrD-like helicase ATP-binding" evidence="15">
    <location>
        <begin position="5"/>
        <end position="483"/>
    </location>
</feature>
<dbReference type="Gene3D" id="3.40.50.300">
    <property type="entry name" value="P-loop containing nucleotide triphosphate hydrolases"/>
    <property type="match status" value="4"/>
</dbReference>
<dbReference type="Pfam" id="PF13361">
    <property type="entry name" value="UvrD_C"/>
    <property type="match status" value="2"/>
</dbReference>
<evidence type="ECO:0000256" key="8">
    <source>
        <dbReference type="ARBA" id="ARBA00023125"/>
    </source>
</evidence>
<comment type="catalytic activity">
    <reaction evidence="13">
        <text>ATP + H2O = ADP + phosphate + H(+)</text>
        <dbReference type="Rhea" id="RHEA:13065"/>
        <dbReference type="ChEBI" id="CHEBI:15377"/>
        <dbReference type="ChEBI" id="CHEBI:15378"/>
        <dbReference type="ChEBI" id="CHEBI:30616"/>
        <dbReference type="ChEBI" id="CHEBI:43474"/>
        <dbReference type="ChEBI" id="CHEBI:456216"/>
        <dbReference type="EC" id="5.6.2.4"/>
    </reaction>
</comment>
<keyword evidence="7 14" id="KW-0067">ATP-binding</keyword>
<dbReference type="Proteomes" id="UP001595814">
    <property type="component" value="Unassembled WGS sequence"/>
</dbReference>
<comment type="catalytic activity">
    <reaction evidence="11">
        <text>Couples ATP hydrolysis with the unwinding of duplex DNA by translocating in the 3'-5' direction.</text>
        <dbReference type="EC" id="5.6.2.4"/>
    </reaction>
</comment>
<dbReference type="RefSeq" id="WP_225621090.1">
    <property type="nucleotide sequence ID" value="NZ_JACYFJ010000001.1"/>
</dbReference>
<dbReference type="PROSITE" id="PS51217">
    <property type="entry name" value="UVRD_HELICASE_CTER"/>
    <property type="match status" value="1"/>
</dbReference>
<evidence type="ECO:0000259" key="16">
    <source>
        <dbReference type="PROSITE" id="PS51217"/>
    </source>
</evidence>
<evidence type="ECO:0000256" key="7">
    <source>
        <dbReference type="ARBA" id="ARBA00022840"/>
    </source>
</evidence>
<evidence type="ECO:0000256" key="3">
    <source>
        <dbReference type="ARBA" id="ARBA00022763"/>
    </source>
</evidence>
<evidence type="ECO:0000313" key="18">
    <source>
        <dbReference type="Proteomes" id="UP001595814"/>
    </source>
</evidence>
<evidence type="ECO:0000256" key="10">
    <source>
        <dbReference type="ARBA" id="ARBA00023235"/>
    </source>
</evidence>
<keyword evidence="3" id="KW-0227">DNA damage</keyword>
<evidence type="ECO:0000256" key="6">
    <source>
        <dbReference type="ARBA" id="ARBA00022839"/>
    </source>
</evidence>
<keyword evidence="6" id="KW-0269">Exonuclease</keyword>
<keyword evidence="9" id="KW-0234">DNA repair</keyword>
<evidence type="ECO:0000313" key="17">
    <source>
        <dbReference type="EMBL" id="MFC4095696.1"/>
    </source>
</evidence>
<name>A0ABV8JNI8_9FLAO</name>
<dbReference type="PANTHER" id="PTHR11070">
    <property type="entry name" value="UVRD / RECB / PCRA DNA HELICASE FAMILY MEMBER"/>
    <property type="match status" value="1"/>
</dbReference>
<sequence length="1052" mass="120821">MLRTLLESLFCVKKHLEDIPYKIYNASAGSGKTYTLTKEYLKIVLETKGGYKKILAITFTNKAVNEMKSRILRSLEDFALNGSQGSSAILFREVQAELSITEADLKNRSAITLKEILHNYAFFDISTIDKFTHRIIRTFAKDLGIPQNFEVVLETDLLLDEAVGKLLQRAGTDEKLTKVLLDFAIEKIDDDKSWDISQDLFNIGKLIFNENHSAHLENLKNKSIDDFLSLKSELRKNQKLLEEKLISTANDILSLIDETGLEFSDFTRGYFPKFIEGIANGNFNINFDAGWKQNFESTVLYNKSAPENVKTTLEDLHPTLRKGFLGIKKYYYQLQFSKNIYGNVVPLTVLNSIRKEVKTLQKDRDLLLISEFNELISKEIKNQPAPFIYERLGEKYRHYFIDEFQDTSLAQWSNLIPLVGNALESMDAQGKSGSIFLVGDAKQAIYRWRGGRAEQFLNLVGLRANPFVIEPKTYNLPVNYRSHEEIINFNNDFFTITSPFLNNDLYRTLFEDGNRQKTNFKKGGHVSINFIEEEEGLLKEDVYGNEVVSTIGEIIGKGYGLQDICILVRSNRHGVFLADFLTQNDIPTISSESLLLVSSEKVRFLVNLLRYAIDPQNREVAYELLKFLGSREDKGHSIIYASLDKVERLFFEGFDFDIKKLSRISVYDGLEWAIKQFKLAESSDAYLSFFLDEVFDIEKKEGTGIYSFLDNWEKRKDRLSVTAPENLNAVRIMTVHKSKGLEFPFVIFPFANEHIYKRIGGKKMWLPVAPDFVKGFEEVLVNEKKELTEYGQDAQDLYNQEEHLMELDSFNVLYVALTRAENGLYIISEMDLDKSGREKPEYYSGLFIHFLKSKGLWSEAERQYNLGFLEMNTEEPSIAMQNHVDFAYSYKEREAFQILTQSGSLWDTEVEEARAKGNQIHHVLGLIETKDDIESALKKSVATGIVNQDEVSRIELELLAVIQHPSLQPYYIKGKVYMNEKDVITSTGTILRPDRVVIEGKKAVLIDYKTGKRNPKYTEQIYSYADALQEMGLEVTHKILVYINDTVNPEFV</sequence>
<dbReference type="InterPro" id="IPR000212">
    <property type="entry name" value="DNA_helicase_UvrD/REP"/>
</dbReference>
<organism evidence="17 18">
    <name type="scientific">Euzebyella saccharophila</name>
    <dbReference type="NCBI Taxonomy" id="679664"/>
    <lineage>
        <taxon>Bacteria</taxon>
        <taxon>Pseudomonadati</taxon>
        <taxon>Bacteroidota</taxon>
        <taxon>Flavobacteriia</taxon>
        <taxon>Flavobacteriales</taxon>
        <taxon>Flavobacteriaceae</taxon>
        <taxon>Euzebyella</taxon>
    </lineage>
</organism>
<feature type="domain" description="UvrD-like helicase C-terminal" evidence="16">
    <location>
        <begin position="484"/>
        <end position="740"/>
    </location>
</feature>
<dbReference type="PROSITE" id="PS51198">
    <property type="entry name" value="UVRD_HELICASE_ATP_BIND"/>
    <property type="match status" value="1"/>
</dbReference>
<dbReference type="PANTHER" id="PTHR11070:SF67">
    <property type="entry name" value="DNA 3'-5' HELICASE"/>
    <property type="match status" value="1"/>
</dbReference>
<evidence type="ECO:0000259" key="15">
    <source>
        <dbReference type="PROSITE" id="PS51198"/>
    </source>
</evidence>
<reference evidence="18" key="1">
    <citation type="journal article" date="2019" name="Int. J. Syst. Evol. Microbiol.">
        <title>The Global Catalogue of Microorganisms (GCM) 10K type strain sequencing project: providing services to taxonomists for standard genome sequencing and annotation.</title>
        <authorList>
            <consortium name="The Broad Institute Genomics Platform"/>
            <consortium name="The Broad Institute Genome Sequencing Center for Infectious Disease"/>
            <person name="Wu L."/>
            <person name="Ma J."/>
        </authorList>
    </citation>
    <scope>NUCLEOTIDE SEQUENCE [LARGE SCALE GENOMIC DNA]</scope>
    <source>
        <strain evidence="18">CECT 7477</strain>
    </source>
</reference>
<evidence type="ECO:0000256" key="2">
    <source>
        <dbReference type="ARBA" id="ARBA00022741"/>
    </source>
</evidence>
<evidence type="ECO:0000256" key="1">
    <source>
        <dbReference type="ARBA" id="ARBA00022722"/>
    </source>
</evidence>
<gene>
    <name evidence="17" type="ORF">ACFOUT_07405</name>
</gene>
<dbReference type="InterPro" id="IPR011604">
    <property type="entry name" value="PDDEXK-like_dom_sf"/>
</dbReference>
<comment type="caution">
    <text evidence="17">The sequence shown here is derived from an EMBL/GenBank/DDBJ whole genome shotgun (WGS) entry which is preliminary data.</text>
</comment>
<keyword evidence="4 14" id="KW-0378">Hydrolase</keyword>
<dbReference type="InterPro" id="IPR027417">
    <property type="entry name" value="P-loop_NTPase"/>
</dbReference>
<accession>A0ABV8JNI8</accession>
<evidence type="ECO:0000256" key="13">
    <source>
        <dbReference type="ARBA" id="ARBA00048988"/>
    </source>
</evidence>
<keyword evidence="5 14" id="KW-0347">Helicase</keyword>
<keyword evidence="18" id="KW-1185">Reference proteome</keyword>
<keyword evidence="10" id="KW-0413">Isomerase</keyword>
<dbReference type="InterPro" id="IPR014016">
    <property type="entry name" value="UvrD-like_ATP-bd"/>
</dbReference>
<evidence type="ECO:0000256" key="4">
    <source>
        <dbReference type="ARBA" id="ARBA00022801"/>
    </source>
</evidence>
<proteinExistence type="predicted"/>
<dbReference type="InterPro" id="IPR014017">
    <property type="entry name" value="DNA_helicase_UvrD-like_C"/>
</dbReference>
<dbReference type="EMBL" id="JBHSAW010000004">
    <property type="protein sequence ID" value="MFC4095696.1"/>
    <property type="molecule type" value="Genomic_DNA"/>
</dbReference>
<evidence type="ECO:0000256" key="12">
    <source>
        <dbReference type="ARBA" id="ARBA00034808"/>
    </source>
</evidence>
<feature type="binding site" evidence="14">
    <location>
        <begin position="26"/>
        <end position="33"/>
    </location>
    <ligand>
        <name>ATP</name>
        <dbReference type="ChEBI" id="CHEBI:30616"/>
    </ligand>
</feature>
<evidence type="ECO:0000256" key="9">
    <source>
        <dbReference type="ARBA" id="ARBA00023204"/>
    </source>
</evidence>